<dbReference type="PROSITE" id="PS51294">
    <property type="entry name" value="HTH_MYB"/>
    <property type="match status" value="2"/>
</dbReference>
<dbReference type="PANTHER" id="PTHR47994:SF5">
    <property type="entry name" value="F14D16.11-RELATED"/>
    <property type="match status" value="1"/>
</dbReference>
<feature type="domain" description="Myb-like" evidence="8">
    <location>
        <begin position="67"/>
        <end position="117"/>
    </location>
</feature>
<dbReference type="GO" id="GO:0005634">
    <property type="term" value="C:nucleus"/>
    <property type="evidence" value="ECO:0007669"/>
    <property type="project" value="UniProtKB-SubCell"/>
</dbReference>
<comment type="subcellular location">
    <subcellularLocation>
        <location evidence="1">Nucleus</location>
    </subcellularLocation>
</comment>
<evidence type="ECO:0000256" key="4">
    <source>
        <dbReference type="ARBA" id="ARBA00023125"/>
    </source>
</evidence>
<dbReference type="InterPro" id="IPR017930">
    <property type="entry name" value="Myb_dom"/>
</dbReference>
<sequence length="259" mass="27824">MTRKQPAAGAGATRAALRRGAWTPEEDELLARAVAREGEGQWRTLPRRAGLLRCGKSCRLRWMNYLRPDIKRGPIAADEEDLIVRLHRLLGNRWSLIAGRLPGRTDNEIKNYWNSHLSKKLIRRGIDPRTHMPLAAAAATSHYSNNRDAAAAAAAPDKTPPPLPVLKPTVAAPPPPLTEQPSSSSGAGVGGGDFPAMTGLGADFFEGLGDPFCALDAAGRGGFDIGCPMIDDGTFSSFLDALVSENQLADYFGDHMHGH</sequence>
<dbReference type="FunFam" id="1.10.10.60:FF:000254">
    <property type="entry name" value="transcription repressor MYB5-like"/>
    <property type="match status" value="1"/>
</dbReference>
<evidence type="ECO:0000313" key="10">
    <source>
        <dbReference type="EMBL" id="KAG2599999.1"/>
    </source>
</evidence>
<evidence type="ECO:0000256" key="7">
    <source>
        <dbReference type="SAM" id="MobiDB-lite"/>
    </source>
</evidence>
<dbReference type="FunFam" id="1.10.10.60:FF:000121">
    <property type="entry name" value="Myb transcription factor"/>
    <property type="match status" value="1"/>
</dbReference>
<dbReference type="PANTHER" id="PTHR47994">
    <property type="entry name" value="F14D16.11-RELATED"/>
    <property type="match status" value="1"/>
</dbReference>
<dbReference type="SMART" id="SM00717">
    <property type="entry name" value="SANT"/>
    <property type="match status" value="2"/>
</dbReference>
<evidence type="ECO:0000259" key="9">
    <source>
        <dbReference type="PROSITE" id="PS51294"/>
    </source>
</evidence>
<gene>
    <name evidence="10" type="ORF">PVAP13_5KG498800</name>
</gene>
<dbReference type="InterPro" id="IPR015495">
    <property type="entry name" value="Myb_TF_plants"/>
</dbReference>
<accession>A0A8T0SV79</accession>
<keyword evidence="11" id="KW-1185">Reference proteome</keyword>
<feature type="domain" description="HTH myb-type" evidence="9">
    <location>
        <begin position="14"/>
        <end position="66"/>
    </location>
</feature>
<dbReference type="Gene3D" id="1.10.10.60">
    <property type="entry name" value="Homeodomain-like"/>
    <property type="match status" value="2"/>
</dbReference>
<dbReference type="GO" id="GO:0003677">
    <property type="term" value="F:DNA binding"/>
    <property type="evidence" value="ECO:0007669"/>
    <property type="project" value="UniProtKB-KW"/>
</dbReference>
<dbReference type="EMBL" id="CM029045">
    <property type="protein sequence ID" value="KAG2599999.1"/>
    <property type="molecule type" value="Genomic_DNA"/>
</dbReference>
<dbReference type="AlphaFoldDB" id="A0A8T0SV79"/>
<keyword evidence="2" id="KW-0677">Repeat</keyword>
<comment type="caution">
    <text evidence="10">The sequence shown here is derived from an EMBL/GenBank/DDBJ whole genome shotgun (WGS) entry which is preliminary data.</text>
</comment>
<reference evidence="10" key="1">
    <citation type="submission" date="2020-05" db="EMBL/GenBank/DDBJ databases">
        <title>WGS assembly of Panicum virgatum.</title>
        <authorList>
            <person name="Lovell J.T."/>
            <person name="Jenkins J."/>
            <person name="Shu S."/>
            <person name="Juenger T.E."/>
            <person name="Schmutz J."/>
        </authorList>
    </citation>
    <scope>NUCLEOTIDE SEQUENCE</scope>
    <source>
        <strain evidence="10">AP13</strain>
    </source>
</reference>
<feature type="domain" description="HTH myb-type" evidence="9">
    <location>
        <begin position="67"/>
        <end position="121"/>
    </location>
</feature>
<evidence type="ECO:0000259" key="8">
    <source>
        <dbReference type="PROSITE" id="PS50090"/>
    </source>
</evidence>
<dbReference type="InterPro" id="IPR001005">
    <property type="entry name" value="SANT/Myb"/>
</dbReference>
<feature type="domain" description="Myb-like" evidence="8">
    <location>
        <begin position="14"/>
        <end position="66"/>
    </location>
</feature>
<evidence type="ECO:0000313" key="11">
    <source>
        <dbReference type="Proteomes" id="UP000823388"/>
    </source>
</evidence>
<evidence type="ECO:0000256" key="3">
    <source>
        <dbReference type="ARBA" id="ARBA00023015"/>
    </source>
</evidence>
<evidence type="ECO:0000256" key="6">
    <source>
        <dbReference type="ARBA" id="ARBA00023242"/>
    </source>
</evidence>
<dbReference type="CDD" id="cd00167">
    <property type="entry name" value="SANT"/>
    <property type="match status" value="2"/>
</dbReference>
<evidence type="ECO:0000256" key="2">
    <source>
        <dbReference type="ARBA" id="ARBA00022737"/>
    </source>
</evidence>
<dbReference type="PROSITE" id="PS50090">
    <property type="entry name" value="MYB_LIKE"/>
    <property type="match status" value="2"/>
</dbReference>
<keyword evidence="4" id="KW-0238">DNA-binding</keyword>
<dbReference type="Pfam" id="PF00249">
    <property type="entry name" value="Myb_DNA-binding"/>
    <property type="match status" value="2"/>
</dbReference>
<organism evidence="10 11">
    <name type="scientific">Panicum virgatum</name>
    <name type="common">Blackwell switchgrass</name>
    <dbReference type="NCBI Taxonomy" id="38727"/>
    <lineage>
        <taxon>Eukaryota</taxon>
        <taxon>Viridiplantae</taxon>
        <taxon>Streptophyta</taxon>
        <taxon>Embryophyta</taxon>
        <taxon>Tracheophyta</taxon>
        <taxon>Spermatophyta</taxon>
        <taxon>Magnoliopsida</taxon>
        <taxon>Liliopsida</taxon>
        <taxon>Poales</taxon>
        <taxon>Poaceae</taxon>
        <taxon>PACMAD clade</taxon>
        <taxon>Panicoideae</taxon>
        <taxon>Panicodae</taxon>
        <taxon>Paniceae</taxon>
        <taxon>Panicinae</taxon>
        <taxon>Panicum</taxon>
        <taxon>Panicum sect. Hiantes</taxon>
    </lineage>
</organism>
<protein>
    <submittedName>
        <fullName evidence="10">Uncharacterized protein</fullName>
    </submittedName>
</protein>
<dbReference type="Proteomes" id="UP000823388">
    <property type="component" value="Chromosome 5K"/>
</dbReference>
<evidence type="ECO:0000256" key="1">
    <source>
        <dbReference type="ARBA" id="ARBA00004123"/>
    </source>
</evidence>
<evidence type="ECO:0000256" key="5">
    <source>
        <dbReference type="ARBA" id="ARBA00023163"/>
    </source>
</evidence>
<feature type="region of interest" description="Disordered" evidence="7">
    <location>
        <begin position="147"/>
        <end position="191"/>
    </location>
</feature>
<feature type="compositionally biased region" description="Pro residues" evidence="7">
    <location>
        <begin position="158"/>
        <end position="178"/>
    </location>
</feature>
<keyword evidence="3" id="KW-0805">Transcription regulation</keyword>
<keyword evidence="6" id="KW-0539">Nucleus</keyword>
<name>A0A8T0SV79_PANVG</name>
<dbReference type="SUPFAM" id="SSF46689">
    <property type="entry name" value="Homeodomain-like"/>
    <property type="match status" value="1"/>
</dbReference>
<keyword evidence="5" id="KW-0804">Transcription</keyword>
<feature type="compositionally biased region" description="Low complexity" evidence="7">
    <location>
        <begin position="148"/>
        <end position="157"/>
    </location>
</feature>
<proteinExistence type="predicted"/>
<dbReference type="InterPro" id="IPR009057">
    <property type="entry name" value="Homeodomain-like_sf"/>
</dbReference>